<evidence type="ECO:0000256" key="12">
    <source>
        <dbReference type="ARBA" id="ARBA00048366"/>
    </source>
</evidence>
<gene>
    <name evidence="15" type="ORF">MKY91_17785</name>
</gene>
<dbReference type="InterPro" id="IPR010923">
    <property type="entry name" value="T(6)A37_SUA5"/>
</dbReference>
<dbReference type="Proteomes" id="UP001418796">
    <property type="component" value="Unassembled WGS sequence"/>
</dbReference>
<dbReference type="InterPro" id="IPR017945">
    <property type="entry name" value="DHBP_synth_RibB-like_a/b_dom"/>
</dbReference>
<keyword evidence="7 13" id="KW-0819">tRNA processing</keyword>
<evidence type="ECO:0000256" key="6">
    <source>
        <dbReference type="ARBA" id="ARBA00022679"/>
    </source>
</evidence>
<evidence type="ECO:0000313" key="16">
    <source>
        <dbReference type="Proteomes" id="UP001418796"/>
    </source>
</evidence>
<name>A0ABU9VM82_9BACI</name>
<evidence type="ECO:0000256" key="13">
    <source>
        <dbReference type="PIRNR" id="PIRNR004930"/>
    </source>
</evidence>
<dbReference type="InterPro" id="IPR006070">
    <property type="entry name" value="Sua5-like_dom"/>
</dbReference>
<dbReference type="GO" id="GO:0061710">
    <property type="term" value="F:L-threonylcarbamoyladenylate synthase"/>
    <property type="evidence" value="ECO:0007669"/>
    <property type="project" value="UniProtKB-EC"/>
</dbReference>
<evidence type="ECO:0000256" key="2">
    <source>
        <dbReference type="ARBA" id="ARBA00007663"/>
    </source>
</evidence>
<dbReference type="EMBL" id="JBCITK010000001">
    <property type="protein sequence ID" value="MEN0645012.1"/>
    <property type="molecule type" value="Genomic_DNA"/>
</dbReference>
<dbReference type="InterPro" id="IPR005145">
    <property type="entry name" value="Sua5_C"/>
</dbReference>
<organism evidence="15 16">
    <name type="scientific">Alkalicoccobacillus gibsonii</name>
    <dbReference type="NCBI Taxonomy" id="79881"/>
    <lineage>
        <taxon>Bacteria</taxon>
        <taxon>Bacillati</taxon>
        <taxon>Bacillota</taxon>
        <taxon>Bacilli</taxon>
        <taxon>Bacillales</taxon>
        <taxon>Bacillaceae</taxon>
        <taxon>Alkalicoccobacillus</taxon>
    </lineage>
</organism>
<keyword evidence="9 13" id="KW-0547">Nucleotide-binding</keyword>
<keyword evidence="5 13" id="KW-0963">Cytoplasm</keyword>
<keyword evidence="6 13" id="KW-0808">Transferase</keyword>
<dbReference type="PANTHER" id="PTHR17490">
    <property type="entry name" value="SUA5"/>
    <property type="match status" value="1"/>
</dbReference>
<dbReference type="InterPro" id="IPR050156">
    <property type="entry name" value="TC-AMP_synthase_SUA5"/>
</dbReference>
<protein>
    <recommendedName>
        <fullName evidence="4 13">Threonylcarbamoyl-AMP synthase</fullName>
        <shortName evidence="13">TC-AMP synthase</shortName>
        <ecNumber evidence="3 13">2.7.7.87</ecNumber>
    </recommendedName>
    <alternativeName>
        <fullName evidence="11 13">L-threonylcarbamoyladenylate synthase</fullName>
    </alternativeName>
</protein>
<dbReference type="PROSITE" id="PS51163">
    <property type="entry name" value="YRDC"/>
    <property type="match status" value="1"/>
</dbReference>
<evidence type="ECO:0000256" key="3">
    <source>
        <dbReference type="ARBA" id="ARBA00012584"/>
    </source>
</evidence>
<evidence type="ECO:0000256" key="10">
    <source>
        <dbReference type="ARBA" id="ARBA00022840"/>
    </source>
</evidence>
<comment type="function">
    <text evidence="13">Required for the formation of a threonylcarbamoyl group on adenosine at position 37 (t(6)A37) in tRNAs that read codons beginning with adenine.</text>
</comment>
<dbReference type="InterPro" id="IPR038385">
    <property type="entry name" value="Sua5/YwlC_C"/>
</dbReference>
<dbReference type="PANTHER" id="PTHR17490:SF16">
    <property type="entry name" value="THREONYLCARBAMOYL-AMP SYNTHASE"/>
    <property type="match status" value="1"/>
</dbReference>
<dbReference type="RefSeq" id="WP_343131625.1">
    <property type="nucleotide sequence ID" value="NZ_JBCITK010000001.1"/>
</dbReference>
<sequence length="347" mass="37459">MSYIQTKRWNVNKSANLQNIEMNLQEAANLIKDGHVVAFPTETVYGLGGNALDPQAVTDIFKAKGRPNDNPLIVHIANRDGLNELVTEIPPIAEKLMDAYWPGPLTLIFHANNKVPTNVTAGLSTVAIRMPSHPVARELLEKSRVPVAAPSANLSGRPSPTTADHVWTDLEGRIAGVVDGGATGVGVESTVLDISGEVPMILRPGGITREELTEVCGHVELDGALMDDGQAPKSPGMKYTHYAPKGSLTLVRDWELIQELATKARAEGKRVGVLTTEERVNHYDADFVYACGSDGDLKTTAALLYNGLRAFDDQEIDVIFSEVFDERGVGAAIMNRLEKAAGGRMIK</sequence>
<evidence type="ECO:0000256" key="11">
    <source>
        <dbReference type="ARBA" id="ARBA00029774"/>
    </source>
</evidence>
<dbReference type="Pfam" id="PF01300">
    <property type="entry name" value="Sua5_yciO_yrdC"/>
    <property type="match status" value="1"/>
</dbReference>
<comment type="subcellular location">
    <subcellularLocation>
        <location evidence="1 13">Cytoplasm</location>
    </subcellularLocation>
</comment>
<reference evidence="15 16" key="1">
    <citation type="submission" date="2024-03" db="EMBL/GenBank/DDBJ databases">
        <title>Bacilli Hybrid Assemblies.</title>
        <authorList>
            <person name="Kovac J."/>
        </authorList>
    </citation>
    <scope>NUCLEOTIDE SEQUENCE [LARGE SCALE GENOMIC DNA]</scope>
    <source>
        <strain evidence="15 16">FSL R7-0666</strain>
    </source>
</reference>
<accession>A0ABU9VM82</accession>
<keyword evidence="8 13" id="KW-0548">Nucleotidyltransferase</keyword>
<evidence type="ECO:0000256" key="7">
    <source>
        <dbReference type="ARBA" id="ARBA00022694"/>
    </source>
</evidence>
<dbReference type="Gene3D" id="3.40.50.11030">
    <property type="entry name" value="Threonylcarbamoyl-AMP synthase, C-terminal domain"/>
    <property type="match status" value="1"/>
</dbReference>
<evidence type="ECO:0000256" key="5">
    <source>
        <dbReference type="ARBA" id="ARBA00022490"/>
    </source>
</evidence>
<evidence type="ECO:0000256" key="9">
    <source>
        <dbReference type="ARBA" id="ARBA00022741"/>
    </source>
</evidence>
<dbReference type="NCBIfam" id="TIGR00057">
    <property type="entry name" value="L-threonylcarbamoyladenylate synthase"/>
    <property type="match status" value="1"/>
</dbReference>
<evidence type="ECO:0000313" key="15">
    <source>
        <dbReference type="EMBL" id="MEN0645012.1"/>
    </source>
</evidence>
<proteinExistence type="inferred from homology"/>
<dbReference type="Gene3D" id="3.90.870.10">
    <property type="entry name" value="DHBP synthase"/>
    <property type="match status" value="1"/>
</dbReference>
<dbReference type="EC" id="2.7.7.87" evidence="3 13"/>
<evidence type="ECO:0000256" key="1">
    <source>
        <dbReference type="ARBA" id="ARBA00004496"/>
    </source>
</evidence>
<feature type="domain" description="YrdC-like" evidence="14">
    <location>
        <begin position="21"/>
        <end position="207"/>
    </location>
</feature>
<evidence type="ECO:0000256" key="4">
    <source>
        <dbReference type="ARBA" id="ARBA00015492"/>
    </source>
</evidence>
<dbReference type="SUPFAM" id="SSF55821">
    <property type="entry name" value="YrdC/RibB"/>
    <property type="match status" value="1"/>
</dbReference>
<keyword evidence="16" id="KW-1185">Reference proteome</keyword>
<dbReference type="Pfam" id="PF03481">
    <property type="entry name" value="Sua5_C"/>
    <property type="match status" value="1"/>
</dbReference>
<dbReference type="PIRSF" id="PIRSF004930">
    <property type="entry name" value="Tln_factor_SUA5"/>
    <property type="match status" value="1"/>
</dbReference>
<comment type="catalytic activity">
    <reaction evidence="12 13">
        <text>L-threonine + hydrogencarbonate + ATP = L-threonylcarbamoyladenylate + diphosphate + H2O</text>
        <dbReference type="Rhea" id="RHEA:36407"/>
        <dbReference type="ChEBI" id="CHEBI:15377"/>
        <dbReference type="ChEBI" id="CHEBI:17544"/>
        <dbReference type="ChEBI" id="CHEBI:30616"/>
        <dbReference type="ChEBI" id="CHEBI:33019"/>
        <dbReference type="ChEBI" id="CHEBI:57926"/>
        <dbReference type="ChEBI" id="CHEBI:73682"/>
        <dbReference type="EC" id="2.7.7.87"/>
    </reaction>
</comment>
<keyword evidence="10 13" id="KW-0067">ATP-binding</keyword>
<evidence type="ECO:0000259" key="14">
    <source>
        <dbReference type="PROSITE" id="PS51163"/>
    </source>
</evidence>
<evidence type="ECO:0000256" key="8">
    <source>
        <dbReference type="ARBA" id="ARBA00022695"/>
    </source>
</evidence>
<comment type="similarity">
    <text evidence="2 13">Belongs to the SUA5 family.</text>
</comment>
<comment type="caution">
    <text evidence="15">The sequence shown here is derived from an EMBL/GenBank/DDBJ whole genome shotgun (WGS) entry which is preliminary data.</text>
</comment>